<evidence type="ECO:0000256" key="9">
    <source>
        <dbReference type="ARBA" id="ARBA00022737"/>
    </source>
</evidence>
<dbReference type="Gene3D" id="1.10.3130.10">
    <property type="entry name" value="serine acetyltransferase, domain 1"/>
    <property type="match status" value="1"/>
</dbReference>
<dbReference type="Gene3D" id="2.160.10.10">
    <property type="entry name" value="Hexapeptide repeat proteins"/>
    <property type="match status" value="1"/>
</dbReference>
<keyword evidence="7" id="KW-0028">Amino-acid biosynthesis</keyword>
<dbReference type="GO" id="GO:0009001">
    <property type="term" value="F:serine O-acetyltransferase activity"/>
    <property type="evidence" value="ECO:0007669"/>
    <property type="project" value="UniProtKB-EC"/>
</dbReference>
<evidence type="ECO:0000256" key="1">
    <source>
        <dbReference type="ARBA" id="ARBA00004496"/>
    </source>
</evidence>
<gene>
    <name evidence="15" type="primary">cysE</name>
    <name evidence="14" type="ORF">GCM10008985_06810</name>
    <name evidence="15" type="ORF">MUK72_09025</name>
</gene>
<accession>A0AAX3AJ57</accession>
<dbReference type="GO" id="GO:0005737">
    <property type="term" value="C:cytoplasm"/>
    <property type="evidence" value="ECO:0007669"/>
    <property type="project" value="UniProtKB-SubCell"/>
</dbReference>
<evidence type="ECO:0000256" key="3">
    <source>
        <dbReference type="ARBA" id="ARBA00007274"/>
    </source>
</evidence>
<keyword evidence="8 15" id="KW-0808">Transferase</keyword>
<evidence type="ECO:0000256" key="6">
    <source>
        <dbReference type="ARBA" id="ARBA00022490"/>
    </source>
</evidence>
<dbReference type="SUPFAM" id="SSF51161">
    <property type="entry name" value="Trimeric LpxA-like enzymes"/>
    <property type="match status" value="1"/>
</dbReference>
<dbReference type="CDD" id="cd03354">
    <property type="entry name" value="LbH_SAT"/>
    <property type="match status" value="1"/>
</dbReference>
<evidence type="ECO:0000313" key="14">
    <source>
        <dbReference type="EMBL" id="GAA0453722.1"/>
    </source>
</evidence>
<dbReference type="InterPro" id="IPR018357">
    <property type="entry name" value="Hexapep_transf_CS"/>
</dbReference>
<dbReference type="PANTHER" id="PTHR42811">
    <property type="entry name" value="SERINE ACETYLTRANSFERASE"/>
    <property type="match status" value="1"/>
</dbReference>
<dbReference type="Proteomes" id="UP001500962">
    <property type="component" value="Unassembled WGS sequence"/>
</dbReference>
<keyword evidence="10" id="KW-0198">Cysteine biosynthesis</keyword>
<dbReference type="EC" id="2.3.1.30" evidence="4"/>
<evidence type="ECO:0000256" key="2">
    <source>
        <dbReference type="ARBA" id="ARBA00004876"/>
    </source>
</evidence>
<dbReference type="NCBIfam" id="NF041874">
    <property type="entry name" value="EPS_EpsC"/>
    <property type="match status" value="1"/>
</dbReference>
<dbReference type="AlphaFoldDB" id="A0AAX3AJ57"/>
<evidence type="ECO:0000256" key="12">
    <source>
        <dbReference type="ARBA" id="ARBA00049486"/>
    </source>
</evidence>
<keyword evidence="9" id="KW-0677">Repeat</keyword>
<evidence type="ECO:0000256" key="10">
    <source>
        <dbReference type="ARBA" id="ARBA00023192"/>
    </source>
</evidence>
<name>A0AAX3AJ57_HALDO</name>
<organism evidence="15 16">
    <name type="scientific">Halococcus dombrowskii</name>
    <dbReference type="NCBI Taxonomy" id="179637"/>
    <lineage>
        <taxon>Archaea</taxon>
        <taxon>Methanobacteriati</taxon>
        <taxon>Methanobacteriota</taxon>
        <taxon>Stenosarchaea group</taxon>
        <taxon>Halobacteria</taxon>
        <taxon>Halobacteriales</taxon>
        <taxon>Halococcaceae</taxon>
        <taxon>Halococcus</taxon>
    </lineage>
</organism>
<evidence type="ECO:0000259" key="13">
    <source>
        <dbReference type="Pfam" id="PF06426"/>
    </source>
</evidence>
<dbReference type="InterPro" id="IPR011004">
    <property type="entry name" value="Trimer_LpxA-like_sf"/>
</dbReference>
<evidence type="ECO:0000256" key="11">
    <source>
        <dbReference type="ARBA" id="ARBA00023315"/>
    </source>
</evidence>
<evidence type="ECO:0000313" key="16">
    <source>
        <dbReference type="Proteomes" id="UP000830542"/>
    </source>
</evidence>
<dbReference type="Pfam" id="PF00132">
    <property type="entry name" value="Hexapep"/>
    <property type="match status" value="1"/>
</dbReference>
<reference evidence="15" key="2">
    <citation type="submission" date="2022-04" db="EMBL/GenBank/DDBJ databases">
        <title>Sequencing and genomic assembly of Halococcus dombrowskii.</title>
        <authorList>
            <person name="Lim S.W."/>
            <person name="MacLea K.S."/>
        </authorList>
    </citation>
    <scope>NUCLEOTIDE SEQUENCE</scope>
    <source>
        <strain evidence="15">H4</strain>
    </source>
</reference>
<evidence type="ECO:0000256" key="7">
    <source>
        <dbReference type="ARBA" id="ARBA00022605"/>
    </source>
</evidence>
<dbReference type="InterPro" id="IPR001451">
    <property type="entry name" value="Hexapep"/>
</dbReference>
<dbReference type="PROSITE" id="PS00101">
    <property type="entry name" value="HEXAPEP_TRANSFERASES"/>
    <property type="match status" value="1"/>
</dbReference>
<comment type="similarity">
    <text evidence="3">Belongs to the transferase hexapeptide repeat family.</text>
</comment>
<keyword evidence="16" id="KW-1185">Reference proteome</keyword>
<dbReference type="GO" id="GO:0006535">
    <property type="term" value="P:cysteine biosynthetic process from serine"/>
    <property type="evidence" value="ECO:0007669"/>
    <property type="project" value="InterPro"/>
</dbReference>
<evidence type="ECO:0000256" key="5">
    <source>
        <dbReference type="ARBA" id="ARBA00018522"/>
    </source>
</evidence>
<dbReference type="InterPro" id="IPR010493">
    <property type="entry name" value="Ser_AcTrfase_N"/>
</dbReference>
<comment type="pathway">
    <text evidence="2">Amino-acid biosynthesis; L-cysteine biosynthesis; L-cysteine from L-serine: step 1/2.</text>
</comment>
<feature type="domain" description="Serine acetyltransferase N-terminal" evidence="13">
    <location>
        <begin position="2"/>
        <end position="38"/>
    </location>
</feature>
<dbReference type="Proteomes" id="UP000830542">
    <property type="component" value="Chromosome"/>
</dbReference>
<dbReference type="InterPro" id="IPR045304">
    <property type="entry name" value="LbH_SAT"/>
</dbReference>
<dbReference type="FunFam" id="2.160.10.10:FF:000007">
    <property type="entry name" value="Serine acetyltransferase"/>
    <property type="match status" value="1"/>
</dbReference>
<comment type="catalytic activity">
    <reaction evidence="12">
        <text>L-serine + acetyl-CoA = O-acetyl-L-serine + CoA</text>
        <dbReference type="Rhea" id="RHEA:24560"/>
        <dbReference type="ChEBI" id="CHEBI:33384"/>
        <dbReference type="ChEBI" id="CHEBI:57287"/>
        <dbReference type="ChEBI" id="CHEBI:57288"/>
        <dbReference type="ChEBI" id="CHEBI:58340"/>
        <dbReference type="EC" id="2.3.1.30"/>
    </reaction>
</comment>
<proteinExistence type="inferred from homology"/>
<dbReference type="KEGG" id="hdo:MUK72_09025"/>
<keyword evidence="6" id="KW-0963">Cytoplasm</keyword>
<dbReference type="InterPro" id="IPR053376">
    <property type="entry name" value="Serine_acetyltransferase"/>
</dbReference>
<evidence type="ECO:0000256" key="8">
    <source>
        <dbReference type="ARBA" id="ARBA00022679"/>
    </source>
</evidence>
<dbReference type="InterPro" id="IPR042122">
    <property type="entry name" value="Ser_AcTrfase_N_sf"/>
</dbReference>
<dbReference type="NCBIfam" id="TIGR01172">
    <property type="entry name" value="cysE"/>
    <property type="match status" value="1"/>
</dbReference>
<dbReference type="RefSeq" id="WP_004052133.1">
    <property type="nucleotide sequence ID" value="NZ_CP095005.1"/>
</dbReference>
<keyword evidence="11 15" id="KW-0012">Acyltransferase</keyword>
<dbReference type="EMBL" id="CP095005">
    <property type="protein sequence ID" value="UOO94113.1"/>
    <property type="molecule type" value="Genomic_DNA"/>
</dbReference>
<dbReference type="Pfam" id="PF06426">
    <property type="entry name" value="SATase_N"/>
    <property type="match status" value="1"/>
</dbReference>
<reference evidence="14" key="3">
    <citation type="submission" date="2023-12" db="EMBL/GenBank/DDBJ databases">
        <authorList>
            <person name="Sun Q."/>
            <person name="Inoue M."/>
        </authorList>
    </citation>
    <scope>NUCLEOTIDE SEQUENCE</scope>
    <source>
        <strain evidence="14">JCM 12289</strain>
    </source>
</reference>
<dbReference type="InterPro" id="IPR005881">
    <property type="entry name" value="Ser_O-AcTrfase"/>
</dbReference>
<dbReference type="EMBL" id="BAAADN010000012">
    <property type="protein sequence ID" value="GAA0453722.1"/>
    <property type="molecule type" value="Genomic_DNA"/>
</dbReference>
<evidence type="ECO:0000313" key="15">
    <source>
        <dbReference type="EMBL" id="UOO94113.1"/>
    </source>
</evidence>
<comment type="subcellular location">
    <subcellularLocation>
        <location evidence="1">Cytoplasm</location>
    </subcellularLocation>
</comment>
<sequence>MPSIIERVREDIETALAKDPAAKSALEVVLAYPGMHALWTHRLTHACWKRGFGLFARVLSHITRLLTGVEIHPGAEIGRRCFIDHGAGVVVGETTDIGDDVMLYQGVTLGGDTLDDEKRHPTLDDGSTIGANATLLGPITVGEGASVGAGSVVLESVPPNCTVVGNPAKLVGDCLDDEGVELGGEFAE</sequence>
<protein>
    <recommendedName>
        <fullName evidence="5">Serine acetyltransferase</fullName>
        <ecNumber evidence="4">2.3.1.30</ecNumber>
    </recommendedName>
</protein>
<dbReference type="PIRSF" id="PIRSF000441">
    <property type="entry name" value="CysE"/>
    <property type="match status" value="1"/>
</dbReference>
<evidence type="ECO:0000256" key="4">
    <source>
        <dbReference type="ARBA" id="ARBA00013266"/>
    </source>
</evidence>
<reference evidence="14" key="1">
    <citation type="journal article" date="2014" name="Int. J. Syst. Evol. Microbiol.">
        <title>Complete genome sequence of Corynebacterium casei LMG S-19264T (=DSM 44701T), isolated from a smear-ripened cheese.</title>
        <authorList>
            <consortium name="US DOE Joint Genome Institute (JGI-PGF)"/>
            <person name="Walter F."/>
            <person name="Albersmeier A."/>
            <person name="Kalinowski J."/>
            <person name="Ruckert C."/>
        </authorList>
    </citation>
    <scope>NUCLEOTIDE SEQUENCE</scope>
    <source>
        <strain evidence="14">JCM 12289</strain>
    </source>
</reference>
<dbReference type="GeneID" id="71761987"/>
<dbReference type="FunFam" id="1.10.3130.10:FF:000003">
    <property type="entry name" value="Serine acetyltransferase"/>
    <property type="match status" value="1"/>
</dbReference>